<feature type="transmembrane region" description="Helical" evidence="7">
    <location>
        <begin position="135"/>
        <end position="158"/>
    </location>
</feature>
<feature type="transmembrane region" description="Helical" evidence="7">
    <location>
        <begin position="21"/>
        <end position="41"/>
    </location>
</feature>
<feature type="transmembrane region" description="Helical" evidence="7">
    <location>
        <begin position="243"/>
        <end position="271"/>
    </location>
</feature>
<protein>
    <submittedName>
        <fullName evidence="10">ABC transporter ATP-binding protein</fullName>
    </submittedName>
</protein>
<keyword evidence="4 10" id="KW-0067">ATP-binding</keyword>
<evidence type="ECO:0000256" key="7">
    <source>
        <dbReference type="SAM" id="Phobius"/>
    </source>
</evidence>
<dbReference type="SMART" id="SM00382">
    <property type="entry name" value="AAA"/>
    <property type="match status" value="1"/>
</dbReference>
<dbReference type="Gene3D" id="1.20.1560.10">
    <property type="entry name" value="ABC transporter type 1, transmembrane domain"/>
    <property type="match status" value="1"/>
</dbReference>
<feature type="transmembrane region" description="Helical" evidence="7">
    <location>
        <begin position="61"/>
        <end position="83"/>
    </location>
</feature>
<dbReference type="InterPro" id="IPR027417">
    <property type="entry name" value="P-loop_NTPase"/>
</dbReference>
<dbReference type="GO" id="GO:0005886">
    <property type="term" value="C:plasma membrane"/>
    <property type="evidence" value="ECO:0007669"/>
    <property type="project" value="UniProtKB-SubCell"/>
</dbReference>
<dbReference type="SUPFAM" id="SSF90123">
    <property type="entry name" value="ABC transporter transmembrane region"/>
    <property type="match status" value="1"/>
</dbReference>
<dbReference type="InterPro" id="IPR003439">
    <property type="entry name" value="ABC_transporter-like_ATP-bd"/>
</dbReference>
<sequence length="574" mass="60989">MPTFAVFRSLLRLMADRTLGLRADVAASTMIEVLGIGLGVLGPYLLKLVVDSLSAGQVSPFPFLLLVAAFVLVWSGTNLTAAWKYVFTTRIINGLARRLIEGALTGHLPKIAREREADSGRLLGMLERLPFSLQLVVDGLMGRVAPLLIQIAVSLAVIATLAPPPYVVLMIVVLVGYYGATRLSARRFQAQAEATNRAAASVSQALGDVLRNARRVVFNGNVEGEIRLVAHEGRARQASAERLAWLLVHTAGAQYLVAGVGLFLLLGLAGLDAAHGAISVGDFVLLQAYAFRLALPLGGLGFILRQSGVAIANIGDVLALVGRESRSSPATIPTTAAAITIDGAGFRYGSQWVLRDVHAEIAPGSFVVVAGPNGAGKSTLARMIAGLLSPSEGRVRVDGVEMEAIDEAERYARVLYVPQFIGLFNRSLGDNALYPPTRHDEAALRALLEDWCFYEDGRPVDFGLAVGEQGERLSGGQVQKLELARLMGVRASAIILDETTSSLDAPAEARAIGALRARHAGVTTLVLVTHRLELARSADQVIFMRDGRLTAGRHAALLEIDAAYRAFCGGDAAA</sequence>
<dbReference type="GO" id="GO:0034040">
    <property type="term" value="F:ATPase-coupled lipid transmembrane transporter activity"/>
    <property type="evidence" value="ECO:0007669"/>
    <property type="project" value="TreeGrafter"/>
</dbReference>
<evidence type="ECO:0000259" key="8">
    <source>
        <dbReference type="PROSITE" id="PS50893"/>
    </source>
</evidence>
<dbReference type="GO" id="GO:0016887">
    <property type="term" value="F:ATP hydrolysis activity"/>
    <property type="evidence" value="ECO:0007669"/>
    <property type="project" value="InterPro"/>
</dbReference>
<accession>A0A501XGN1</accession>
<comment type="subcellular location">
    <subcellularLocation>
        <location evidence="1">Cell membrane</location>
        <topology evidence="1">Multi-pass membrane protein</topology>
    </subcellularLocation>
</comment>
<dbReference type="PANTHER" id="PTHR24221:SF654">
    <property type="entry name" value="ATP-BINDING CASSETTE SUB-FAMILY B MEMBER 6"/>
    <property type="match status" value="1"/>
</dbReference>
<dbReference type="RefSeq" id="WP_140928771.1">
    <property type="nucleotide sequence ID" value="NZ_VFSU01000029.1"/>
</dbReference>
<evidence type="ECO:0000256" key="5">
    <source>
        <dbReference type="ARBA" id="ARBA00022989"/>
    </source>
</evidence>
<reference evidence="10 11" key="1">
    <citation type="submission" date="2019-06" db="EMBL/GenBank/DDBJ databases">
        <authorList>
            <person name="Lee I."/>
            <person name="Jang G.I."/>
            <person name="Hwang C.Y."/>
        </authorList>
    </citation>
    <scope>NUCLEOTIDE SEQUENCE [LARGE SCALE GENOMIC DNA]</scope>
    <source>
        <strain evidence="10 11">PAMC 28131</strain>
    </source>
</reference>
<dbReference type="GO" id="GO:0005524">
    <property type="term" value="F:ATP binding"/>
    <property type="evidence" value="ECO:0007669"/>
    <property type="project" value="UniProtKB-KW"/>
</dbReference>
<dbReference type="EMBL" id="VFSU01000029">
    <property type="protein sequence ID" value="TPE59762.1"/>
    <property type="molecule type" value="Genomic_DNA"/>
</dbReference>
<dbReference type="InterPro" id="IPR003593">
    <property type="entry name" value="AAA+_ATPase"/>
</dbReference>
<evidence type="ECO:0000256" key="1">
    <source>
        <dbReference type="ARBA" id="ARBA00004651"/>
    </source>
</evidence>
<evidence type="ECO:0000256" key="6">
    <source>
        <dbReference type="ARBA" id="ARBA00023136"/>
    </source>
</evidence>
<keyword evidence="6 7" id="KW-0472">Membrane</keyword>
<dbReference type="InterPro" id="IPR039421">
    <property type="entry name" value="Type_1_exporter"/>
</dbReference>
<evidence type="ECO:0000313" key="10">
    <source>
        <dbReference type="EMBL" id="TPE59762.1"/>
    </source>
</evidence>
<proteinExistence type="predicted"/>
<gene>
    <name evidence="10" type="ORF">FJQ54_12555</name>
</gene>
<dbReference type="OrthoDB" id="9808328at2"/>
<evidence type="ECO:0000256" key="3">
    <source>
        <dbReference type="ARBA" id="ARBA00022741"/>
    </source>
</evidence>
<keyword evidence="3" id="KW-0547">Nucleotide-binding</keyword>
<dbReference type="PROSITE" id="PS50929">
    <property type="entry name" value="ABC_TM1F"/>
    <property type="match status" value="1"/>
</dbReference>
<keyword evidence="5 7" id="KW-1133">Transmembrane helix</keyword>
<dbReference type="Gene3D" id="3.40.50.300">
    <property type="entry name" value="P-loop containing nucleotide triphosphate hydrolases"/>
    <property type="match status" value="1"/>
</dbReference>
<dbReference type="PROSITE" id="PS50893">
    <property type="entry name" value="ABC_TRANSPORTER_2"/>
    <property type="match status" value="1"/>
</dbReference>
<name>A0A501XGN1_9SPHN</name>
<keyword evidence="2 7" id="KW-0812">Transmembrane</keyword>
<evidence type="ECO:0000256" key="2">
    <source>
        <dbReference type="ARBA" id="ARBA00022692"/>
    </source>
</evidence>
<organism evidence="10 11">
    <name type="scientific">Sandaracinobacter neustonicus</name>
    <dbReference type="NCBI Taxonomy" id="1715348"/>
    <lineage>
        <taxon>Bacteria</taxon>
        <taxon>Pseudomonadati</taxon>
        <taxon>Pseudomonadota</taxon>
        <taxon>Alphaproteobacteria</taxon>
        <taxon>Sphingomonadales</taxon>
        <taxon>Sphingosinicellaceae</taxon>
        <taxon>Sandaracinobacter</taxon>
    </lineage>
</organism>
<dbReference type="AlphaFoldDB" id="A0A501XGN1"/>
<dbReference type="InterPro" id="IPR036640">
    <property type="entry name" value="ABC1_TM_sf"/>
</dbReference>
<evidence type="ECO:0000259" key="9">
    <source>
        <dbReference type="PROSITE" id="PS50929"/>
    </source>
</evidence>
<dbReference type="PANTHER" id="PTHR24221">
    <property type="entry name" value="ATP-BINDING CASSETTE SUB-FAMILY B"/>
    <property type="match status" value="1"/>
</dbReference>
<dbReference type="InterPro" id="IPR011527">
    <property type="entry name" value="ABC1_TM_dom"/>
</dbReference>
<dbReference type="CDD" id="cd03228">
    <property type="entry name" value="ABCC_MRP_Like"/>
    <property type="match status" value="1"/>
</dbReference>
<comment type="caution">
    <text evidence="10">The sequence shown here is derived from an EMBL/GenBank/DDBJ whole genome shotgun (WGS) entry which is preliminary data.</text>
</comment>
<feature type="domain" description="ABC transporter" evidence="8">
    <location>
        <begin position="339"/>
        <end position="570"/>
    </location>
</feature>
<keyword evidence="11" id="KW-1185">Reference proteome</keyword>
<dbReference type="Proteomes" id="UP000319897">
    <property type="component" value="Unassembled WGS sequence"/>
</dbReference>
<evidence type="ECO:0000256" key="4">
    <source>
        <dbReference type="ARBA" id="ARBA00022840"/>
    </source>
</evidence>
<dbReference type="SUPFAM" id="SSF52540">
    <property type="entry name" value="P-loop containing nucleoside triphosphate hydrolases"/>
    <property type="match status" value="1"/>
</dbReference>
<dbReference type="GO" id="GO:0140359">
    <property type="term" value="F:ABC-type transporter activity"/>
    <property type="evidence" value="ECO:0007669"/>
    <property type="project" value="InterPro"/>
</dbReference>
<evidence type="ECO:0000313" key="11">
    <source>
        <dbReference type="Proteomes" id="UP000319897"/>
    </source>
</evidence>
<feature type="domain" description="ABC transmembrane type-1" evidence="9">
    <location>
        <begin position="33"/>
        <end position="306"/>
    </location>
</feature>
<feature type="transmembrane region" description="Helical" evidence="7">
    <location>
        <begin position="164"/>
        <end position="180"/>
    </location>
</feature>
<dbReference type="Pfam" id="PF00005">
    <property type="entry name" value="ABC_tran"/>
    <property type="match status" value="1"/>
</dbReference>